<keyword evidence="10" id="KW-0964">Secreted</keyword>
<dbReference type="GO" id="GO:0016762">
    <property type="term" value="F:xyloglucan:xyloglucosyl transferase activity"/>
    <property type="evidence" value="ECO:0007669"/>
    <property type="project" value="UniProtKB-EC"/>
</dbReference>
<dbReference type="SUPFAM" id="SSF49899">
    <property type="entry name" value="Concanavalin A-like lectins/glucanases"/>
    <property type="match status" value="1"/>
</dbReference>
<dbReference type="InterPro" id="IPR000757">
    <property type="entry name" value="Beta-glucanase-like"/>
</dbReference>
<evidence type="ECO:0000256" key="1">
    <source>
        <dbReference type="ARBA" id="ARBA00022676"/>
    </source>
</evidence>
<evidence type="ECO:0000256" key="2">
    <source>
        <dbReference type="ARBA" id="ARBA00022679"/>
    </source>
</evidence>
<dbReference type="InterPro" id="IPR010713">
    <property type="entry name" value="XET_C"/>
</dbReference>
<evidence type="ECO:0000313" key="13">
    <source>
        <dbReference type="Proteomes" id="UP000823749"/>
    </source>
</evidence>
<dbReference type="InterPro" id="IPR013320">
    <property type="entry name" value="ConA-like_dom_sf"/>
</dbReference>
<keyword evidence="4" id="KW-1015">Disulfide bond</keyword>
<dbReference type="PROSITE" id="PS01034">
    <property type="entry name" value="GH16_1"/>
    <property type="match status" value="1"/>
</dbReference>
<dbReference type="GO" id="GO:0071555">
    <property type="term" value="P:cell wall organization"/>
    <property type="evidence" value="ECO:0007669"/>
    <property type="project" value="UniProtKB-KW"/>
</dbReference>
<dbReference type="InterPro" id="IPR008263">
    <property type="entry name" value="GH16_AS"/>
</dbReference>
<feature type="domain" description="GH16" evidence="11">
    <location>
        <begin position="22"/>
        <end position="196"/>
    </location>
</feature>
<keyword evidence="10" id="KW-0961">Cell wall biogenesis/degradation</keyword>
<dbReference type="AlphaFoldDB" id="A0AAV6JX98"/>
<comment type="PTM">
    <text evidence="10">Contains at least one intrachain disulfide bond essential for its enzymatic activity.</text>
</comment>
<evidence type="ECO:0000256" key="5">
    <source>
        <dbReference type="ARBA" id="ARBA00023180"/>
    </source>
</evidence>
<keyword evidence="1" id="KW-0328">Glycosyltransferase</keyword>
<dbReference type="EMBL" id="JACTNZ010000006">
    <property type="protein sequence ID" value="KAG5544805.1"/>
    <property type="molecule type" value="Genomic_DNA"/>
</dbReference>
<evidence type="ECO:0000256" key="8">
    <source>
        <dbReference type="PIRSR" id="PIRSR005604-1"/>
    </source>
</evidence>
<dbReference type="Proteomes" id="UP000823749">
    <property type="component" value="Chromosome 6"/>
</dbReference>
<keyword evidence="2 10" id="KW-0808">Transferase</keyword>
<comment type="function">
    <text evidence="10">Catalyzes xyloglucan endohydrolysis (XEH) and/or endotransglycosylation (XET). Cleaves and religates xyloglucan polymers, an essential constituent of the primary cell wall, and thereby participates in cell wall construction of growing tissues.</text>
</comment>
<keyword evidence="13" id="KW-1185">Reference proteome</keyword>
<protein>
    <recommendedName>
        <fullName evidence="10">Xyloglucan endotransglucosylase/hydrolase</fullName>
        <ecNumber evidence="10">2.4.1.207</ecNumber>
    </recommendedName>
</protein>
<evidence type="ECO:0000313" key="12">
    <source>
        <dbReference type="EMBL" id="KAG5544805.1"/>
    </source>
</evidence>
<keyword evidence="5" id="KW-0325">Glycoprotein</keyword>
<evidence type="ECO:0000256" key="3">
    <source>
        <dbReference type="ARBA" id="ARBA00022801"/>
    </source>
</evidence>
<evidence type="ECO:0000256" key="6">
    <source>
        <dbReference type="ARBA" id="ARBA00023295"/>
    </source>
</evidence>
<dbReference type="PANTHER" id="PTHR31062">
    <property type="entry name" value="XYLOGLUCAN ENDOTRANSGLUCOSYLASE/HYDROLASE PROTEIN 8-RELATED"/>
    <property type="match status" value="1"/>
</dbReference>
<dbReference type="Pfam" id="PF00722">
    <property type="entry name" value="Glyco_hydro_16"/>
    <property type="match status" value="2"/>
</dbReference>
<dbReference type="Gene3D" id="2.60.120.200">
    <property type="match status" value="2"/>
</dbReference>
<feature type="active site" description="Nucleophile" evidence="8">
    <location>
        <position position="102"/>
    </location>
</feature>
<feature type="signal peptide" evidence="10">
    <location>
        <begin position="1"/>
        <end position="24"/>
    </location>
</feature>
<comment type="caution">
    <text evidence="12">The sequence shown here is derived from an EMBL/GenBank/DDBJ whole genome shotgun (WGS) entry which is preliminary data.</text>
</comment>
<feature type="active site" description="Nucleophile" evidence="8">
    <location>
        <position position="106"/>
    </location>
</feature>
<dbReference type="Pfam" id="PF06955">
    <property type="entry name" value="XET_C"/>
    <property type="match status" value="1"/>
</dbReference>
<dbReference type="GO" id="GO:0010411">
    <property type="term" value="P:xyloglucan metabolic process"/>
    <property type="evidence" value="ECO:0007669"/>
    <property type="project" value="InterPro"/>
</dbReference>
<dbReference type="GO" id="GO:0042546">
    <property type="term" value="P:cell wall biogenesis"/>
    <property type="evidence" value="ECO:0007669"/>
    <property type="project" value="InterPro"/>
</dbReference>
<evidence type="ECO:0000256" key="4">
    <source>
        <dbReference type="ARBA" id="ARBA00023157"/>
    </source>
</evidence>
<keyword evidence="3 10" id="KW-0378">Hydrolase</keyword>
<feature type="chain" id="PRO_5043099083" description="Xyloglucan endotransglucosylase/hydrolase" evidence="10">
    <location>
        <begin position="25"/>
        <end position="277"/>
    </location>
</feature>
<evidence type="ECO:0000256" key="7">
    <source>
        <dbReference type="ARBA" id="ARBA00033478"/>
    </source>
</evidence>
<keyword evidence="7" id="KW-0292">Fruit ripening</keyword>
<evidence type="ECO:0000256" key="9">
    <source>
        <dbReference type="PIRSR" id="PIRSR005604-2"/>
    </source>
</evidence>
<evidence type="ECO:0000259" key="11">
    <source>
        <dbReference type="PROSITE" id="PS51762"/>
    </source>
</evidence>
<comment type="similarity">
    <text evidence="10">Belongs to the glycosyl hydrolase 16 family.</text>
</comment>
<dbReference type="GO" id="GO:0004553">
    <property type="term" value="F:hydrolase activity, hydrolyzing O-glycosyl compounds"/>
    <property type="evidence" value="ECO:0007669"/>
    <property type="project" value="InterPro"/>
</dbReference>
<reference evidence="12 13" key="1">
    <citation type="submission" date="2020-08" db="EMBL/GenBank/DDBJ databases">
        <title>Plant Genome Project.</title>
        <authorList>
            <person name="Zhang R.-G."/>
        </authorList>
    </citation>
    <scope>NUCLEOTIDE SEQUENCE [LARGE SCALE GENOMIC DNA]</scope>
    <source>
        <strain evidence="12">WSP0</strain>
        <tissue evidence="12">Leaf</tissue>
    </source>
</reference>
<organism evidence="12 13">
    <name type="scientific">Rhododendron griersonianum</name>
    <dbReference type="NCBI Taxonomy" id="479676"/>
    <lineage>
        <taxon>Eukaryota</taxon>
        <taxon>Viridiplantae</taxon>
        <taxon>Streptophyta</taxon>
        <taxon>Embryophyta</taxon>
        <taxon>Tracheophyta</taxon>
        <taxon>Spermatophyta</taxon>
        <taxon>Magnoliopsida</taxon>
        <taxon>eudicotyledons</taxon>
        <taxon>Gunneridae</taxon>
        <taxon>Pentapetalae</taxon>
        <taxon>asterids</taxon>
        <taxon>Ericales</taxon>
        <taxon>Ericaceae</taxon>
        <taxon>Ericoideae</taxon>
        <taxon>Rhodoreae</taxon>
        <taxon>Rhododendron</taxon>
    </lineage>
</organism>
<name>A0AAV6JX98_9ERIC</name>
<keyword evidence="10" id="KW-0134">Cell wall</keyword>
<keyword evidence="6 10" id="KW-0326">Glycosidase</keyword>
<dbReference type="PROSITE" id="PS51762">
    <property type="entry name" value="GH16_2"/>
    <property type="match status" value="1"/>
</dbReference>
<dbReference type="InterPro" id="IPR016455">
    <property type="entry name" value="XTH"/>
</dbReference>
<sequence length="277" mass="31089">MSSLSSSVLLLGLMSMTSLMAASAYNNFNQDVEIVFGKSLAKILDGGNMIKLSLDNCSGSGFRSKSKYLFGKFETHIKLVPGNSAGTVTTFYLSSHERRHDEIDFEFLGNQTGQPYLLHTNIFAKGQGGREQQFYLCLMVDDIPIRLFNNNEAIGVPFPNSQAMTVYSTIWNADEWATEGGRVKTNWTEAPFTASYRRFYADACIDSSGSSSRGASKSTNSLTSSTTQAWQTEELDIEALKKLRWVQNHFMLYDYCTDLKRFSQGLPPECKRPRFQQ</sequence>
<keyword evidence="10" id="KW-0732">Signal</keyword>
<keyword evidence="10" id="KW-0052">Apoplast</keyword>
<accession>A0AAV6JX98</accession>
<dbReference type="EC" id="2.4.1.207" evidence="10"/>
<feature type="glycosylation site" description="N-linked (GlcNAc...) asparagine" evidence="9">
    <location>
        <position position="110"/>
    </location>
</feature>
<dbReference type="PIRSF" id="PIRSF005604">
    <property type="entry name" value="XET"/>
    <property type="match status" value="1"/>
</dbReference>
<dbReference type="GO" id="GO:0009835">
    <property type="term" value="P:fruit ripening"/>
    <property type="evidence" value="ECO:0007669"/>
    <property type="project" value="UniProtKB-KW"/>
</dbReference>
<comment type="subcellular location">
    <subcellularLocation>
        <location evidence="10">Secreted</location>
        <location evidence="10">Cell wall</location>
    </subcellularLocation>
    <subcellularLocation>
        <location evidence="10">Secreted</location>
        <location evidence="10">Extracellular space</location>
        <location evidence="10">Apoplast</location>
    </subcellularLocation>
</comment>
<proteinExistence type="inferred from homology"/>
<dbReference type="GO" id="GO:0048046">
    <property type="term" value="C:apoplast"/>
    <property type="evidence" value="ECO:0007669"/>
    <property type="project" value="UniProtKB-SubCell"/>
</dbReference>
<evidence type="ECO:0000256" key="10">
    <source>
        <dbReference type="RuleBase" id="RU361120"/>
    </source>
</evidence>
<dbReference type="InterPro" id="IPR044791">
    <property type="entry name" value="Beta-glucanase/XTH"/>
</dbReference>
<gene>
    <name evidence="12" type="ORF">RHGRI_017300</name>
</gene>